<dbReference type="GO" id="GO:0017017">
    <property type="term" value="F:MAP kinase tyrosine/serine/threonine phosphatase activity"/>
    <property type="evidence" value="ECO:0000318"/>
    <property type="project" value="GO_Central"/>
</dbReference>
<evidence type="ECO:0000259" key="12">
    <source>
        <dbReference type="PROSITE" id="PS50056"/>
    </source>
</evidence>
<proteinExistence type="inferred from homology"/>
<evidence type="ECO:0008006" key="15">
    <source>
        <dbReference type="Google" id="ProtNLM"/>
    </source>
</evidence>
<feature type="domain" description="Tyrosine specific protein phosphatases" evidence="12">
    <location>
        <begin position="90"/>
        <end position="147"/>
    </location>
</feature>
<comment type="similarity">
    <text evidence="3">Belongs to the protein-tyrosine phosphatase family. Non-receptor class dual specificity subfamily.</text>
</comment>
<sequence length="168" mass="18710">MDDDDLRNRVSSLLRVMQVTRLVKDDSIPSQIEEGLYLGSLGAAYNRSGLKGLNITHVLTVAHSLAPAHPDDFIYKTIDVRDKEDENISQYFEECFQFIYEAKAAGGGILVHCFAGRSRSATVVVAYLMLKNGMSFSEAMEYVKIKRAAASPNSGFILQLHEYESALR</sequence>
<keyword evidence="5" id="KW-0378">Hydrolase</keyword>
<dbReference type="GO" id="GO:0033550">
    <property type="term" value="F:MAP kinase tyrosine phosphatase activity"/>
    <property type="evidence" value="ECO:0000318"/>
    <property type="project" value="GO_Central"/>
</dbReference>
<evidence type="ECO:0000256" key="10">
    <source>
        <dbReference type="ARBA" id="ARBA00051722"/>
    </source>
</evidence>
<dbReference type="GO" id="GO:0004722">
    <property type="term" value="F:protein serine/threonine phosphatase activity"/>
    <property type="evidence" value="ECO:0007669"/>
    <property type="project" value="UniProtKB-EC"/>
</dbReference>
<comment type="subcellular location">
    <subcellularLocation>
        <location evidence="2">Cytoplasm</location>
    </subcellularLocation>
    <subcellularLocation>
        <location evidence="1">Nucleus</location>
    </subcellularLocation>
</comment>
<dbReference type="eggNOG" id="KOG1716">
    <property type="taxonomic scope" value="Eukaryota"/>
</dbReference>
<comment type="catalytic activity">
    <reaction evidence="8">
        <text>O-phospho-L-seryl-[protein] + H2O = L-seryl-[protein] + phosphate</text>
        <dbReference type="Rhea" id="RHEA:20629"/>
        <dbReference type="Rhea" id="RHEA-COMP:9863"/>
        <dbReference type="Rhea" id="RHEA-COMP:11604"/>
        <dbReference type="ChEBI" id="CHEBI:15377"/>
        <dbReference type="ChEBI" id="CHEBI:29999"/>
        <dbReference type="ChEBI" id="CHEBI:43474"/>
        <dbReference type="ChEBI" id="CHEBI:83421"/>
        <dbReference type="EC" id="3.1.3.16"/>
    </reaction>
</comment>
<dbReference type="InterPro" id="IPR000387">
    <property type="entry name" value="Tyr_Pase_dom"/>
</dbReference>
<dbReference type="PROSITE" id="PS50056">
    <property type="entry name" value="TYR_PHOSPHATASE_2"/>
    <property type="match status" value="1"/>
</dbReference>
<dbReference type="Gene3D" id="3.90.190.10">
    <property type="entry name" value="Protein tyrosine phosphatase superfamily"/>
    <property type="match status" value="1"/>
</dbReference>
<evidence type="ECO:0000313" key="14">
    <source>
        <dbReference type="Proteomes" id="UP000030748"/>
    </source>
</evidence>
<evidence type="ECO:0000256" key="9">
    <source>
        <dbReference type="ARBA" id="ARBA00048336"/>
    </source>
</evidence>
<dbReference type="Pfam" id="PF00782">
    <property type="entry name" value="DSPc"/>
    <property type="match status" value="1"/>
</dbReference>
<evidence type="ECO:0000256" key="5">
    <source>
        <dbReference type="ARBA" id="ARBA00022801"/>
    </source>
</evidence>
<comment type="catalytic activity">
    <reaction evidence="9">
        <text>O-phospho-L-threonyl-[protein] + H2O = L-threonyl-[protein] + phosphate</text>
        <dbReference type="Rhea" id="RHEA:47004"/>
        <dbReference type="Rhea" id="RHEA-COMP:11060"/>
        <dbReference type="Rhea" id="RHEA-COMP:11605"/>
        <dbReference type="ChEBI" id="CHEBI:15377"/>
        <dbReference type="ChEBI" id="CHEBI:30013"/>
        <dbReference type="ChEBI" id="CHEBI:43474"/>
        <dbReference type="ChEBI" id="CHEBI:61977"/>
        <dbReference type="EC" id="3.1.3.16"/>
    </reaction>
</comment>
<evidence type="ECO:0000256" key="2">
    <source>
        <dbReference type="ARBA" id="ARBA00004496"/>
    </source>
</evidence>
<dbReference type="SUPFAM" id="SSF52799">
    <property type="entry name" value="(Phosphotyrosine protein) phosphatases II"/>
    <property type="match status" value="1"/>
</dbReference>
<dbReference type="GO" id="GO:0043409">
    <property type="term" value="P:negative regulation of MAPK cascade"/>
    <property type="evidence" value="ECO:0000318"/>
    <property type="project" value="GO_Central"/>
</dbReference>
<dbReference type="InterPro" id="IPR000340">
    <property type="entry name" value="Dual-sp_phosphatase_cat-dom"/>
</dbReference>
<dbReference type="GO" id="GO:0005737">
    <property type="term" value="C:cytoplasm"/>
    <property type="evidence" value="ECO:0000318"/>
    <property type="project" value="GO_Central"/>
</dbReference>
<dbReference type="PANTHER" id="PTHR10159">
    <property type="entry name" value="DUAL SPECIFICITY PROTEIN PHOSPHATASE"/>
    <property type="match status" value="1"/>
</dbReference>
<evidence type="ECO:0000256" key="8">
    <source>
        <dbReference type="ARBA" id="ARBA00047761"/>
    </source>
</evidence>
<evidence type="ECO:0000259" key="11">
    <source>
        <dbReference type="PROSITE" id="PS50054"/>
    </source>
</evidence>
<protein>
    <recommendedName>
        <fullName evidence="15">Dual specificity protein phosphatase 1</fullName>
    </recommendedName>
</protein>
<feature type="non-terminal residue" evidence="13">
    <location>
        <position position="168"/>
    </location>
</feature>
<comment type="catalytic activity">
    <reaction evidence="10">
        <text>O-phospho-L-tyrosyl-[protein] + H2O = L-tyrosyl-[protein] + phosphate</text>
        <dbReference type="Rhea" id="RHEA:10684"/>
        <dbReference type="Rhea" id="RHEA-COMP:10136"/>
        <dbReference type="Rhea" id="RHEA-COMP:20101"/>
        <dbReference type="ChEBI" id="CHEBI:15377"/>
        <dbReference type="ChEBI" id="CHEBI:43474"/>
        <dbReference type="ChEBI" id="CHEBI:46858"/>
        <dbReference type="ChEBI" id="CHEBI:61978"/>
        <dbReference type="EC" id="3.1.3.48"/>
    </reaction>
</comment>
<dbReference type="InterPro" id="IPR029021">
    <property type="entry name" value="Prot-tyrosine_phosphatase-like"/>
</dbReference>
<dbReference type="CDD" id="cd14498">
    <property type="entry name" value="DSP"/>
    <property type="match status" value="1"/>
</dbReference>
<evidence type="ECO:0000256" key="1">
    <source>
        <dbReference type="ARBA" id="ARBA00004123"/>
    </source>
</evidence>
<accession>A0A022RM38</accession>
<keyword evidence="6" id="KW-0904">Protein phosphatase</keyword>
<dbReference type="AlphaFoldDB" id="A0A022RM38"/>
<keyword evidence="4" id="KW-0963">Cytoplasm</keyword>
<dbReference type="PANTHER" id="PTHR10159:SF511">
    <property type="entry name" value="DUAL SPECIFICITY PROTEIN PHOSPHATASE 1"/>
    <property type="match status" value="1"/>
</dbReference>
<evidence type="ECO:0000256" key="6">
    <source>
        <dbReference type="ARBA" id="ARBA00022912"/>
    </source>
</evidence>
<name>A0A022RM38_ERYGU</name>
<dbReference type="GO" id="GO:0007165">
    <property type="term" value="P:signal transduction"/>
    <property type="evidence" value="ECO:0000318"/>
    <property type="project" value="GO_Central"/>
</dbReference>
<dbReference type="PROSITE" id="PS00383">
    <property type="entry name" value="TYR_PHOSPHATASE_1"/>
    <property type="match status" value="1"/>
</dbReference>
<evidence type="ECO:0000256" key="4">
    <source>
        <dbReference type="ARBA" id="ARBA00022490"/>
    </source>
</evidence>
<evidence type="ECO:0000313" key="13">
    <source>
        <dbReference type="EMBL" id="EYU41537.1"/>
    </source>
</evidence>
<dbReference type="FunFam" id="3.90.190.10:FF:000056">
    <property type="entry name" value="Dual specificity phosphatase 12"/>
    <property type="match status" value="1"/>
</dbReference>
<dbReference type="Proteomes" id="UP000030748">
    <property type="component" value="Unassembled WGS sequence"/>
</dbReference>
<dbReference type="InterPro" id="IPR020422">
    <property type="entry name" value="TYR_PHOSPHATASE_DUAL_dom"/>
</dbReference>
<dbReference type="STRING" id="4155.A0A022RM38"/>
<dbReference type="SMART" id="SM00195">
    <property type="entry name" value="DSPc"/>
    <property type="match status" value="1"/>
</dbReference>
<keyword evidence="14" id="KW-1185">Reference proteome</keyword>
<keyword evidence="7" id="KW-0539">Nucleus</keyword>
<dbReference type="InterPro" id="IPR016130">
    <property type="entry name" value="Tyr_Pase_AS"/>
</dbReference>
<reference evidence="13 14" key="1">
    <citation type="journal article" date="2013" name="Proc. Natl. Acad. Sci. U.S.A.">
        <title>Fine-scale variation in meiotic recombination in Mimulus inferred from population shotgun sequencing.</title>
        <authorList>
            <person name="Hellsten U."/>
            <person name="Wright K.M."/>
            <person name="Jenkins J."/>
            <person name="Shu S."/>
            <person name="Yuan Y."/>
            <person name="Wessler S.R."/>
            <person name="Schmutz J."/>
            <person name="Willis J.H."/>
            <person name="Rokhsar D.S."/>
        </authorList>
    </citation>
    <scope>NUCLEOTIDE SEQUENCE [LARGE SCALE GENOMIC DNA]</scope>
    <source>
        <strain evidence="14">cv. DUN x IM62</strain>
    </source>
</reference>
<dbReference type="GO" id="GO:0008330">
    <property type="term" value="F:protein tyrosine/threonine phosphatase activity"/>
    <property type="evidence" value="ECO:0000318"/>
    <property type="project" value="GO_Central"/>
</dbReference>
<dbReference type="PROSITE" id="PS50054">
    <property type="entry name" value="TYR_PHOSPHATASE_DUAL"/>
    <property type="match status" value="1"/>
</dbReference>
<organism evidence="13 14">
    <name type="scientific">Erythranthe guttata</name>
    <name type="common">Yellow monkey flower</name>
    <name type="synonym">Mimulus guttatus</name>
    <dbReference type="NCBI Taxonomy" id="4155"/>
    <lineage>
        <taxon>Eukaryota</taxon>
        <taxon>Viridiplantae</taxon>
        <taxon>Streptophyta</taxon>
        <taxon>Embryophyta</taxon>
        <taxon>Tracheophyta</taxon>
        <taxon>Spermatophyta</taxon>
        <taxon>Magnoliopsida</taxon>
        <taxon>eudicotyledons</taxon>
        <taxon>Gunneridae</taxon>
        <taxon>Pentapetalae</taxon>
        <taxon>asterids</taxon>
        <taxon>lamiids</taxon>
        <taxon>Lamiales</taxon>
        <taxon>Phrymaceae</taxon>
        <taxon>Erythranthe</taxon>
    </lineage>
</organism>
<feature type="domain" description="Tyrosine-protein phosphatase" evidence="11">
    <location>
        <begin position="28"/>
        <end position="168"/>
    </location>
</feature>
<gene>
    <name evidence="13" type="ORF">MIMGU_mgv1a023673mg</name>
</gene>
<evidence type="ECO:0000256" key="7">
    <source>
        <dbReference type="ARBA" id="ARBA00023242"/>
    </source>
</evidence>
<evidence type="ECO:0000256" key="3">
    <source>
        <dbReference type="ARBA" id="ARBA00008601"/>
    </source>
</evidence>
<dbReference type="GO" id="GO:0005634">
    <property type="term" value="C:nucleus"/>
    <property type="evidence" value="ECO:0007669"/>
    <property type="project" value="UniProtKB-SubCell"/>
</dbReference>
<dbReference type="EMBL" id="KI630320">
    <property type="protein sequence ID" value="EYU41537.1"/>
    <property type="molecule type" value="Genomic_DNA"/>
</dbReference>